<feature type="coiled-coil region" evidence="1">
    <location>
        <begin position="59"/>
        <end position="92"/>
    </location>
</feature>
<sequence>MNMAGSKRTRTDENTPITHVITPIRIVDPSKLSTKKPRRVAVKFVSEDIRNKVHADLVAAREVNEAKKAEERKAAEKAEALLEEERKHAESRARIELVMSSVSAAGYGTLYEFMDELINTKDPIRSSQVSRMLISRGEALLDSIRSRQPAMANEWAIKITGKILAQEGETLAEHLRPEQGRRVTDVLDAFSLERLLADAERLAPSLCKLLRKVGTNDNSSRKDRDLVLITTICMLTQARNEKSSEFQITTCIYLLAGGASRSQFDVLNHAGFTLSYSQAIAKVKQLGLERLKEIVGIAKTRAFMLIWDNLNIAFRKGEQRHDSKDTFENGTTATLIPLFDVAFGGLPLDLKPPRTSRLPALKFGPEDLLPTVAQVQQLEVAQLWHIEDILFDAFPELRRRFKDEICPAPTVLPIPKTCPVAN</sequence>
<accession>A0A0C3BVH1</accession>
<evidence type="ECO:0000313" key="3">
    <source>
        <dbReference type="Proteomes" id="UP000054166"/>
    </source>
</evidence>
<protein>
    <submittedName>
        <fullName evidence="2">Uncharacterized protein</fullName>
    </submittedName>
</protein>
<reference evidence="2 3" key="1">
    <citation type="submission" date="2014-04" db="EMBL/GenBank/DDBJ databases">
        <authorList>
            <consortium name="DOE Joint Genome Institute"/>
            <person name="Kuo A."/>
            <person name="Tarkka M."/>
            <person name="Buscot F."/>
            <person name="Kohler A."/>
            <person name="Nagy L.G."/>
            <person name="Floudas D."/>
            <person name="Copeland A."/>
            <person name="Barry K.W."/>
            <person name="Cichocki N."/>
            <person name="Veneault-Fourrey C."/>
            <person name="LaButti K."/>
            <person name="Lindquist E.A."/>
            <person name="Lipzen A."/>
            <person name="Lundell T."/>
            <person name="Morin E."/>
            <person name="Murat C."/>
            <person name="Sun H."/>
            <person name="Tunlid A."/>
            <person name="Henrissat B."/>
            <person name="Grigoriev I.V."/>
            <person name="Hibbett D.S."/>
            <person name="Martin F."/>
            <person name="Nordberg H.P."/>
            <person name="Cantor M.N."/>
            <person name="Hua S.X."/>
        </authorList>
    </citation>
    <scope>NUCLEOTIDE SEQUENCE [LARGE SCALE GENOMIC DNA]</scope>
    <source>
        <strain evidence="2 3">F 1598</strain>
    </source>
</reference>
<organism evidence="2 3">
    <name type="scientific">Piloderma croceum (strain F 1598)</name>
    <dbReference type="NCBI Taxonomy" id="765440"/>
    <lineage>
        <taxon>Eukaryota</taxon>
        <taxon>Fungi</taxon>
        <taxon>Dikarya</taxon>
        <taxon>Basidiomycota</taxon>
        <taxon>Agaricomycotina</taxon>
        <taxon>Agaricomycetes</taxon>
        <taxon>Agaricomycetidae</taxon>
        <taxon>Atheliales</taxon>
        <taxon>Atheliaceae</taxon>
        <taxon>Piloderma</taxon>
    </lineage>
</organism>
<proteinExistence type="predicted"/>
<keyword evidence="3" id="KW-1185">Reference proteome</keyword>
<keyword evidence="1" id="KW-0175">Coiled coil</keyword>
<dbReference type="Proteomes" id="UP000054166">
    <property type="component" value="Unassembled WGS sequence"/>
</dbReference>
<evidence type="ECO:0000313" key="2">
    <source>
        <dbReference type="EMBL" id="KIM81362.1"/>
    </source>
</evidence>
<dbReference type="EMBL" id="KN832999">
    <property type="protein sequence ID" value="KIM81362.1"/>
    <property type="molecule type" value="Genomic_DNA"/>
</dbReference>
<gene>
    <name evidence="2" type="ORF">PILCRDRAFT_787546</name>
</gene>
<dbReference type="AlphaFoldDB" id="A0A0C3BVH1"/>
<dbReference type="OrthoDB" id="5424058at2759"/>
<dbReference type="InParanoid" id="A0A0C3BVH1"/>
<dbReference type="STRING" id="765440.A0A0C3BVH1"/>
<name>A0A0C3BVH1_PILCF</name>
<dbReference type="HOGENOM" id="CLU_064432_0_0_1"/>
<reference evidence="3" key="2">
    <citation type="submission" date="2015-01" db="EMBL/GenBank/DDBJ databases">
        <title>Evolutionary Origins and Diversification of the Mycorrhizal Mutualists.</title>
        <authorList>
            <consortium name="DOE Joint Genome Institute"/>
            <consortium name="Mycorrhizal Genomics Consortium"/>
            <person name="Kohler A."/>
            <person name="Kuo A."/>
            <person name="Nagy L.G."/>
            <person name="Floudas D."/>
            <person name="Copeland A."/>
            <person name="Barry K.W."/>
            <person name="Cichocki N."/>
            <person name="Veneault-Fourrey C."/>
            <person name="LaButti K."/>
            <person name="Lindquist E.A."/>
            <person name="Lipzen A."/>
            <person name="Lundell T."/>
            <person name="Morin E."/>
            <person name="Murat C."/>
            <person name="Riley R."/>
            <person name="Ohm R."/>
            <person name="Sun H."/>
            <person name="Tunlid A."/>
            <person name="Henrissat B."/>
            <person name="Grigoriev I.V."/>
            <person name="Hibbett D.S."/>
            <person name="Martin F."/>
        </authorList>
    </citation>
    <scope>NUCLEOTIDE SEQUENCE [LARGE SCALE GENOMIC DNA]</scope>
    <source>
        <strain evidence="3">F 1598</strain>
    </source>
</reference>
<evidence type="ECO:0000256" key="1">
    <source>
        <dbReference type="SAM" id="Coils"/>
    </source>
</evidence>